<feature type="binding site" evidence="12">
    <location>
        <position position="11"/>
    </location>
    <ligand>
        <name>Mg(2+)</name>
        <dbReference type="ChEBI" id="CHEBI:18420"/>
        <label>1</label>
    </ligand>
</feature>
<reference evidence="13 14" key="1">
    <citation type="submission" date="2019-03" db="EMBL/GenBank/DDBJ databases">
        <title>Diversity of the mouse oral microbiome.</title>
        <authorList>
            <person name="Joseph S."/>
            <person name="Aduse-Opoku J."/>
            <person name="Curtis M."/>
            <person name="Wade W."/>
            <person name="Hashim A."/>
        </authorList>
    </citation>
    <scope>NUCLEOTIDE SEQUENCE [LARGE SCALE GENOMIC DNA]</scope>
    <source>
        <strain evidence="13 14">P1012</strain>
    </source>
</reference>
<feature type="binding site" evidence="11">
    <location>
        <position position="181"/>
    </location>
    <ligand>
        <name>alpha-D-mannose 1-phosphate</name>
        <dbReference type="ChEBI" id="CHEBI:58409"/>
    </ligand>
</feature>
<dbReference type="SFLD" id="SFLDG01140">
    <property type="entry name" value="C2.B:_Phosphomannomutase_and_P"/>
    <property type="match status" value="1"/>
</dbReference>
<keyword evidence="13" id="KW-0378">Hydrolase</keyword>
<dbReference type="OrthoDB" id="2241234at2"/>
<dbReference type="EMBL" id="SPQB01000049">
    <property type="protein sequence ID" value="TFU31027.1"/>
    <property type="molecule type" value="Genomic_DNA"/>
</dbReference>
<sequence>MTLAPRVVSFDLDDTLAPSKSPIDPRIGDLLIRLAERVEVAIISGGQIAQFRAQVVDRLPHAPAETLSHLHLLPTCGTQYYRFSGDELVMLYAQDLTDDEKHRALTAVEEEARRLGLWESETWGPILEDRGSQITFSALGQAAPVDAKKAWDPTGERKSALRDAVAARVPDLEVRSGGSTSVDITRKGIDKAYGMRRLAEETGVPLAAMLFYGDRLDPDGNDYPVLAMGDIECISVTGWEDTAEKLDALLETLPERG</sequence>
<evidence type="ECO:0000256" key="10">
    <source>
        <dbReference type="PIRSR" id="PIRSR605002-1"/>
    </source>
</evidence>
<evidence type="ECO:0000256" key="4">
    <source>
        <dbReference type="ARBA" id="ARBA00011738"/>
    </source>
</evidence>
<evidence type="ECO:0000313" key="14">
    <source>
        <dbReference type="Proteomes" id="UP000298358"/>
    </source>
</evidence>
<dbReference type="GO" id="GO:0016791">
    <property type="term" value="F:phosphatase activity"/>
    <property type="evidence" value="ECO:0007669"/>
    <property type="project" value="UniProtKB-ARBA"/>
</dbReference>
<proteinExistence type="inferred from homology"/>
<feature type="binding site" evidence="11">
    <location>
        <position position="130"/>
    </location>
    <ligand>
        <name>alpha-D-mannose 1-phosphate</name>
        <dbReference type="ChEBI" id="CHEBI:58409"/>
    </ligand>
</feature>
<dbReference type="Gene3D" id="3.30.1240.20">
    <property type="match status" value="1"/>
</dbReference>
<dbReference type="InterPro" id="IPR036412">
    <property type="entry name" value="HAD-like_sf"/>
</dbReference>
<comment type="similarity">
    <text evidence="3">Belongs to the eukaryotic PMM family.</text>
</comment>
<feature type="binding site" evidence="11">
    <location>
        <position position="183"/>
    </location>
    <ligand>
        <name>alpha-D-mannose 1-phosphate</name>
        <dbReference type="ChEBI" id="CHEBI:58409"/>
    </ligand>
</feature>
<evidence type="ECO:0000256" key="8">
    <source>
        <dbReference type="ARBA" id="ARBA00022842"/>
    </source>
</evidence>
<feature type="binding site" evidence="12">
    <location>
        <position position="13"/>
    </location>
    <ligand>
        <name>Mg(2+)</name>
        <dbReference type="ChEBI" id="CHEBI:18420"/>
        <label>1</label>
    </ligand>
</feature>
<dbReference type="InterPro" id="IPR006379">
    <property type="entry name" value="HAD-SF_hydro_IIB"/>
</dbReference>
<dbReference type="UniPathway" id="UPA00126">
    <property type="reaction ID" value="UER00424"/>
</dbReference>
<feature type="active site" description="Proton donor/acceptor" evidence="10">
    <location>
        <position position="13"/>
    </location>
</feature>
<evidence type="ECO:0000256" key="9">
    <source>
        <dbReference type="ARBA" id="ARBA00023235"/>
    </source>
</evidence>
<feature type="active site" description="Nucleophile" evidence="10">
    <location>
        <position position="11"/>
    </location>
</feature>
<comment type="subcellular location">
    <subcellularLocation>
        <location evidence="1">Cytoplasm</location>
    </subcellularLocation>
</comment>
<comment type="caution">
    <text evidence="13">The sequence shown here is derived from an EMBL/GenBank/DDBJ whole genome shotgun (WGS) entry which is preliminary data.</text>
</comment>
<name>A0A4Y9FP89_9MICO</name>
<dbReference type="GO" id="GO:0046872">
    <property type="term" value="F:metal ion binding"/>
    <property type="evidence" value="ECO:0007669"/>
    <property type="project" value="UniProtKB-KW"/>
</dbReference>
<evidence type="ECO:0000256" key="11">
    <source>
        <dbReference type="PIRSR" id="PIRSR605002-2"/>
    </source>
</evidence>
<evidence type="ECO:0000256" key="7">
    <source>
        <dbReference type="ARBA" id="ARBA00022723"/>
    </source>
</evidence>
<keyword evidence="14" id="KW-1185">Reference proteome</keyword>
<comment type="subunit">
    <text evidence="4">Homodimer.</text>
</comment>
<evidence type="ECO:0000256" key="3">
    <source>
        <dbReference type="ARBA" id="ARBA00009736"/>
    </source>
</evidence>
<dbReference type="GO" id="GO:0005737">
    <property type="term" value="C:cytoplasm"/>
    <property type="evidence" value="ECO:0007669"/>
    <property type="project" value="UniProtKB-SubCell"/>
</dbReference>
<keyword evidence="7 12" id="KW-0479">Metal-binding</keyword>
<dbReference type="RefSeq" id="WP_135115402.1">
    <property type="nucleotide sequence ID" value="NZ_JADGLL010000049.1"/>
</dbReference>
<comment type="pathway">
    <text evidence="2">Nucleotide-sugar biosynthesis; GDP-alpha-D-mannose biosynthesis; alpha-D-mannose 1-phosphate from D-fructose 6-phosphate: step 2/2.</text>
</comment>
<dbReference type="InterPro" id="IPR043169">
    <property type="entry name" value="PMM_cap"/>
</dbReference>
<dbReference type="Pfam" id="PF03332">
    <property type="entry name" value="PMM"/>
    <property type="match status" value="1"/>
</dbReference>
<protein>
    <recommendedName>
        <fullName evidence="5">phosphomannomutase</fullName>
        <ecNumber evidence="5">5.4.2.8</ecNumber>
    </recommendedName>
</protein>
<dbReference type="NCBIfam" id="TIGR01484">
    <property type="entry name" value="HAD-SF-IIB"/>
    <property type="match status" value="1"/>
</dbReference>
<dbReference type="SFLD" id="SFLDS00003">
    <property type="entry name" value="Haloacid_Dehalogenase"/>
    <property type="match status" value="1"/>
</dbReference>
<dbReference type="SFLD" id="SFLDG01143">
    <property type="entry name" value="C2.B.3:_Phosphomannomutase_Lik"/>
    <property type="match status" value="1"/>
</dbReference>
<organism evidence="13 14">
    <name type="scientific">Microbacterium paludicola</name>
    <dbReference type="NCBI Taxonomy" id="300019"/>
    <lineage>
        <taxon>Bacteria</taxon>
        <taxon>Bacillati</taxon>
        <taxon>Actinomycetota</taxon>
        <taxon>Actinomycetes</taxon>
        <taxon>Micrococcales</taxon>
        <taxon>Microbacteriaceae</taxon>
        <taxon>Microbacterium</taxon>
    </lineage>
</organism>
<dbReference type="GO" id="GO:0004615">
    <property type="term" value="F:phosphomannomutase activity"/>
    <property type="evidence" value="ECO:0007669"/>
    <property type="project" value="UniProtKB-EC"/>
</dbReference>
<dbReference type="EC" id="5.4.2.8" evidence="5"/>
<dbReference type="GO" id="GO:0009298">
    <property type="term" value="P:GDP-mannose biosynthetic process"/>
    <property type="evidence" value="ECO:0007669"/>
    <property type="project" value="UniProtKB-UniPathway"/>
</dbReference>
<dbReference type="InterPro" id="IPR005002">
    <property type="entry name" value="PMM"/>
</dbReference>
<keyword evidence="9" id="KW-0413">Isomerase</keyword>
<dbReference type="AlphaFoldDB" id="A0A4Y9FP89"/>
<dbReference type="InterPro" id="IPR023214">
    <property type="entry name" value="HAD_sf"/>
</dbReference>
<dbReference type="Gene3D" id="3.40.50.1000">
    <property type="entry name" value="HAD superfamily/HAD-like"/>
    <property type="match status" value="1"/>
</dbReference>
<feature type="binding site" evidence="12">
    <location>
        <position position="214"/>
    </location>
    <ligand>
        <name>Mg(2+)</name>
        <dbReference type="ChEBI" id="CHEBI:18420"/>
        <label>1</label>
    </ligand>
</feature>
<evidence type="ECO:0000256" key="1">
    <source>
        <dbReference type="ARBA" id="ARBA00004496"/>
    </source>
</evidence>
<evidence type="ECO:0000256" key="5">
    <source>
        <dbReference type="ARBA" id="ARBA00012730"/>
    </source>
</evidence>
<keyword evidence="8 12" id="KW-0460">Magnesium</keyword>
<dbReference type="SUPFAM" id="SSF56784">
    <property type="entry name" value="HAD-like"/>
    <property type="match status" value="1"/>
</dbReference>
<dbReference type="Proteomes" id="UP000298358">
    <property type="component" value="Unassembled WGS sequence"/>
</dbReference>
<evidence type="ECO:0000256" key="12">
    <source>
        <dbReference type="PIRSR" id="PIRSR605002-3"/>
    </source>
</evidence>
<keyword evidence="6" id="KW-0963">Cytoplasm</keyword>
<comment type="cofactor">
    <cofactor evidence="12">
        <name>Mg(2+)</name>
        <dbReference type="ChEBI" id="CHEBI:18420"/>
    </cofactor>
</comment>
<evidence type="ECO:0000256" key="2">
    <source>
        <dbReference type="ARBA" id="ARBA00004699"/>
    </source>
</evidence>
<evidence type="ECO:0000256" key="6">
    <source>
        <dbReference type="ARBA" id="ARBA00022490"/>
    </source>
</evidence>
<gene>
    <name evidence="13" type="ORF">E4U02_13835</name>
</gene>
<accession>A0A4Y9FP89</accession>
<evidence type="ECO:0000313" key="13">
    <source>
        <dbReference type="EMBL" id="TFU31027.1"/>
    </source>
</evidence>